<dbReference type="EMBL" id="JABCKI010000350">
    <property type="protein sequence ID" value="KAG5650842.1"/>
    <property type="molecule type" value="Genomic_DNA"/>
</dbReference>
<comment type="caution">
    <text evidence="1">The sequence shown here is derived from an EMBL/GenBank/DDBJ whole genome shotgun (WGS) entry which is preliminary data.</text>
</comment>
<proteinExistence type="predicted"/>
<evidence type="ECO:0000313" key="1">
    <source>
        <dbReference type="EMBL" id="KAG5650842.1"/>
    </source>
</evidence>
<accession>A0A9P7GPQ6</accession>
<keyword evidence="2" id="KW-1185">Reference proteome</keyword>
<dbReference type="Proteomes" id="UP000717328">
    <property type="component" value="Unassembled WGS sequence"/>
</dbReference>
<reference evidence="1" key="2">
    <citation type="submission" date="2021-10" db="EMBL/GenBank/DDBJ databases">
        <title>Phylogenomics reveals ancestral predisposition of the termite-cultivated fungus Termitomyces towards a domesticated lifestyle.</title>
        <authorList>
            <person name="Auxier B."/>
            <person name="Grum-Grzhimaylo A."/>
            <person name="Cardenas M.E."/>
            <person name="Lodge J.D."/>
            <person name="Laessoe T."/>
            <person name="Pedersen O."/>
            <person name="Smith M.E."/>
            <person name="Kuyper T.W."/>
            <person name="Franco-Molano E.A."/>
            <person name="Baroni T.J."/>
            <person name="Aanen D.K."/>
        </authorList>
    </citation>
    <scope>NUCLEOTIDE SEQUENCE</scope>
    <source>
        <strain evidence="1">D49</strain>
    </source>
</reference>
<name>A0A9P7GPQ6_9AGAR</name>
<reference evidence="1" key="1">
    <citation type="submission" date="2021-02" db="EMBL/GenBank/DDBJ databases">
        <authorList>
            <person name="Nieuwenhuis M."/>
            <person name="Van De Peppel L.J.J."/>
        </authorList>
    </citation>
    <scope>NUCLEOTIDE SEQUENCE</scope>
    <source>
        <strain evidence="1">D49</strain>
    </source>
</reference>
<organism evidence="1 2">
    <name type="scientific">Sphagnurus paluster</name>
    <dbReference type="NCBI Taxonomy" id="117069"/>
    <lineage>
        <taxon>Eukaryota</taxon>
        <taxon>Fungi</taxon>
        <taxon>Dikarya</taxon>
        <taxon>Basidiomycota</taxon>
        <taxon>Agaricomycotina</taxon>
        <taxon>Agaricomycetes</taxon>
        <taxon>Agaricomycetidae</taxon>
        <taxon>Agaricales</taxon>
        <taxon>Tricholomatineae</taxon>
        <taxon>Lyophyllaceae</taxon>
        <taxon>Sphagnurus</taxon>
    </lineage>
</organism>
<evidence type="ECO:0000313" key="2">
    <source>
        <dbReference type="Proteomes" id="UP000717328"/>
    </source>
</evidence>
<dbReference type="InterPro" id="IPR032675">
    <property type="entry name" value="LRR_dom_sf"/>
</dbReference>
<dbReference type="AlphaFoldDB" id="A0A9P7GPQ6"/>
<protein>
    <submittedName>
        <fullName evidence="1">Uncharacterized protein</fullName>
    </submittedName>
</protein>
<sequence length="398" mass="45152">MVKCIIPFAHRLSKLSLHLTSPELLIPFLTLPSGTMPLLKTLILLINSNVFNIRLDLPPVKVFDGTPQLKTVILGMSSPIISIPKRFPLAWSQLTCLKFEEPIRLRTFSEIICQCTQLEVAAFHISLHLGFFEEDTDDVDELENSDNGDYNAPDYVMQDDNDDTSILIPQELLTFSHLKSLRLAFTGRRDFDQLLTNAFAMLCFPTVESLELIGGGATNPYPLANIMASIFPSLPSLRHLSLAYMDSQIEPRSLLTLCPELESLALRFSGTVDGLALLRSCHDITFKHLTSFALGVDLTYSSILDDYVEEFCACIEAWLYQCPHCKQFQKAYMHICEDKDEGRYSDNFVSAQEASKFLEYMETRLMRDVLVPGAFELHTKQLESYDELENGYNPYKFI</sequence>
<gene>
    <name evidence="1" type="ORF">H0H81_010853</name>
</gene>
<dbReference type="Gene3D" id="3.80.10.10">
    <property type="entry name" value="Ribonuclease Inhibitor"/>
    <property type="match status" value="1"/>
</dbReference>
<dbReference type="SUPFAM" id="SSF52047">
    <property type="entry name" value="RNI-like"/>
    <property type="match status" value="1"/>
</dbReference>